<proteinExistence type="predicted"/>
<comment type="caution">
    <text evidence="2">The sequence shown here is derived from an EMBL/GenBank/DDBJ whole genome shotgun (WGS) entry which is preliminary data.</text>
</comment>
<feature type="chain" id="PRO_5032773502" evidence="1">
    <location>
        <begin position="25"/>
        <end position="367"/>
    </location>
</feature>
<organism evidence="2 3">
    <name type="scientific">Luteimonas salinisoli</name>
    <dbReference type="NCBI Taxonomy" id="2752307"/>
    <lineage>
        <taxon>Bacteria</taxon>
        <taxon>Pseudomonadati</taxon>
        <taxon>Pseudomonadota</taxon>
        <taxon>Gammaproteobacteria</taxon>
        <taxon>Lysobacterales</taxon>
        <taxon>Lysobacteraceae</taxon>
        <taxon>Luteimonas</taxon>
    </lineage>
</organism>
<dbReference type="RefSeq" id="WP_180677468.1">
    <property type="nucleotide sequence ID" value="NZ_JACCKA010000031.1"/>
</dbReference>
<keyword evidence="1" id="KW-0732">Signal</keyword>
<dbReference type="EMBL" id="JACCKA010000031">
    <property type="protein sequence ID" value="NZA25662.1"/>
    <property type="molecule type" value="Genomic_DNA"/>
</dbReference>
<reference evidence="2 3" key="1">
    <citation type="submission" date="2020-07" db="EMBL/GenBank/DDBJ databases">
        <title>Luteimonas sp. SJ-92.</title>
        <authorList>
            <person name="Huang X.-X."/>
            <person name="Xu L."/>
            <person name="Sun J.-Q."/>
        </authorList>
    </citation>
    <scope>NUCLEOTIDE SEQUENCE [LARGE SCALE GENOMIC DNA]</scope>
    <source>
        <strain evidence="2 3">SJ-92</strain>
    </source>
</reference>
<gene>
    <name evidence="2" type="ORF">H0E84_04645</name>
</gene>
<sequence>MMVKRARLWIGWILALAGAATVTAAEPLESAPEDLSEWSLHCFCISAIHTPHAAIGMDNNGVVLHRARSGVSREQLERDGIAVSDSQIALLRLLGVLEVDGDSLRTAIPVIGPEQLDQLRPRLRRLAEGLLPEIEPHVAAIRARLHDQGLSRSEYAVVFGYAVDGVLWEGLRERGAVPSTELSAEHPLWRGAFWALYPPRGNMAGVNEHRTGQAAMIFTWTRPTGRALNALQRSPALPAALRRLIAGDEPAPVVDASGRAWTLSDEGRMQVPVIHVRSDDPLHAPALGIATVIADALDGDGEMAEILASIPGLDRKQAMVVVAHEFIWDVMDLLGERGLVERPTVLDDSEAATDDLRSLLVIRMDSE</sequence>
<dbReference type="AlphaFoldDB" id="A0A853JA60"/>
<keyword evidence="3" id="KW-1185">Reference proteome</keyword>
<evidence type="ECO:0000313" key="2">
    <source>
        <dbReference type="EMBL" id="NZA25662.1"/>
    </source>
</evidence>
<name>A0A853JA60_9GAMM</name>
<accession>A0A853JA60</accession>
<feature type="signal peptide" evidence="1">
    <location>
        <begin position="1"/>
        <end position="24"/>
    </location>
</feature>
<dbReference type="Proteomes" id="UP000578091">
    <property type="component" value="Unassembled WGS sequence"/>
</dbReference>
<evidence type="ECO:0000313" key="3">
    <source>
        <dbReference type="Proteomes" id="UP000578091"/>
    </source>
</evidence>
<evidence type="ECO:0000256" key="1">
    <source>
        <dbReference type="SAM" id="SignalP"/>
    </source>
</evidence>
<protein>
    <submittedName>
        <fullName evidence="2">Uncharacterized protein</fullName>
    </submittedName>
</protein>